<gene>
    <name evidence="1" type="ORF">EQG49_12315</name>
</gene>
<evidence type="ECO:0000313" key="2">
    <source>
        <dbReference type="Proteomes" id="UP000292886"/>
    </source>
</evidence>
<dbReference type="InterPro" id="IPR007358">
    <property type="entry name" value="Nucleoid_associated_NdpA"/>
</dbReference>
<proteinExistence type="predicted"/>
<keyword evidence="2" id="KW-1185">Reference proteome</keyword>
<sequence length="332" mass="37272">MIIKHAILHILDKNTGSLVASQGEMDFSQPGLHEYIEKIVMKLQGGDYKPGQLTDADFLAGLVSDNGLSFVDKTTQLANKIYDVIAPAEAIPAGDLLSFEYAEGTDDFFGLVKINFAPRYAHIVDYEDDQMVNKLVLNQAVLPAGTQKPDEGILVNLMDGSYQLTEKQYLIDGHRVTYFSKMFLELEPEVSVKENIQTIKKTVKSIADKFDVEEHEVMAKTQTAIYESLEANGNISTDLIGDTVFKDNYSAKQAYQAAVVDKEIPAEVHVDNTERYEKKYRLQRFKLDSGIEISIPMDIYQDRSKVEFINNPDGTMSLVIKDIDSIMNKFTS</sequence>
<accession>A0A4P6YWE8</accession>
<protein>
    <submittedName>
        <fullName evidence="1">Nucleoid-associated protein</fullName>
    </submittedName>
</protein>
<dbReference type="Pfam" id="PF04245">
    <property type="entry name" value="NA37"/>
    <property type="match status" value="1"/>
</dbReference>
<name>A0A4P6YWE8_9LACO</name>
<dbReference type="KEGG" id="wei:EQG49_12315"/>
<dbReference type="AlphaFoldDB" id="A0A4P6YWE8"/>
<dbReference type="Proteomes" id="UP000292886">
    <property type="component" value="Chromosome"/>
</dbReference>
<dbReference type="EMBL" id="CP037940">
    <property type="protein sequence ID" value="QBO37182.1"/>
    <property type="molecule type" value="Genomic_DNA"/>
</dbReference>
<organism evidence="1 2">
    <name type="scientific">Periweissella cryptocerci</name>
    <dbReference type="NCBI Taxonomy" id="2506420"/>
    <lineage>
        <taxon>Bacteria</taxon>
        <taxon>Bacillati</taxon>
        <taxon>Bacillota</taxon>
        <taxon>Bacilli</taxon>
        <taxon>Lactobacillales</taxon>
        <taxon>Lactobacillaceae</taxon>
        <taxon>Periweissella</taxon>
    </lineage>
</organism>
<reference evidence="2" key="1">
    <citation type="submission" date="2019-03" db="EMBL/GenBank/DDBJ databases">
        <title>Weissella sp. 26KH-42 Genome sequencing.</title>
        <authorList>
            <person name="Heo J."/>
            <person name="Kim S.-J."/>
            <person name="Kim J.-S."/>
            <person name="Hong S.-B."/>
            <person name="Kwon S.-W."/>
        </authorList>
    </citation>
    <scope>NUCLEOTIDE SEQUENCE [LARGE SCALE GENOMIC DNA]</scope>
    <source>
        <strain evidence="2">26KH-42</strain>
    </source>
</reference>
<dbReference type="GO" id="GO:0009295">
    <property type="term" value="C:nucleoid"/>
    <property type="evidence" value="ECO:0007669"/>
    <property type="project" value="InterPro"/>
</dbReference>
<dbReference type="RefSeq" id="WP_133364259.1">
    <property type="nucleotide sequence ID" value="NZ_CP037940.1"/>
</dbReference>
<dbReference type="OrthoDB" id="3171075at2"/>
<evidence type="ECO:0000313" key="1">
    <source>
        <dbReference type="EMBL" id="QBO37182.1"/>
    </source>
</evidence>